<keyword evidence="7 10" id="KW-0694">RNA-binding</keyword>
<protein>
    <recommendedName>
        <fullName evidence="10">tRNA-dihydrouridine(20/20a) synthase</fullName>
        <ecNumber evidence="10">1.3.1.91</ecNumber>
    </recommendedName>
    <alternativeName>
        <fullName evidence="10">U20-specific dihydrouridine synthase</fullName>
        <shortName evidence="10">U20-specific Dus</shortName>
    </alternativeName>
    <alternativeName>
        <fullName evidence="10">tRNA-dihydrouridine synthase A</fullName>
    </alternativeName>
</protein>
<dbReference type="InterPro" id="IPR004653">
    <property type="entry name" value="DusA"/>
</dbReference>
<comment type="catalytic activity">
    <reaction evidence="10">
        <text>5,6-dihydrouridine(20a) in tRNA + NAD(+) = uridine(20a) in tRNA + NADH + H(+)</text>
        <dbReference type="Rhea" id="RHEA:53348"/>
        <dbReference type="Rhea" id="RHEA-COMP:13535"/>
        <dbReference type="Rhea" id="RHEA-COMP:13536"/>
        <dbReference type="ChEBI" id="CHEBI:15378"/>
        <dbReference type="ChEBI" id="CHEBI:57540"/>
        <dbReference type="ChEBI" id="CHEBI:57945"/>
        <dbReference type="ChEBI" id="CHEBI:65315"/>
        <dbReference type="ChEBI" id="CHEBI:74443"/>
    </reaction>
</comment>
<keyword evidence="4 10" id="KW-0288">FMN</keyword>
<dbReference type="FunFam" id="3.20.20.70:FF:000083">
    <property type="entry name" value="tRNA-dihydrouridine(20/20a) synthase"/>
    <property type="match status" value="1"/>
</dbReference>
<feature type="site" description="Interacts with tRNA; defines subfamily-specific binding signature" evidence="10">
    <location>
        <position position="287"/>
    </location>
</feature>
<dbReference type="InterPro" id="IPR018517">
    <property type="entry name" value="tRNA_hU_synthase_CS"/>
</dbReference>
<dbReference type="PIRSF" id="PIRSF006621">
    <property type="entry name" value="Dus"/>
    <property type="match status" value="1"/>
</dbReference>
<dbReference type="PROSITE" id="PS01136">
    <property type="entry name" value="UPF0034"/>
    <property type="match status" value="1"/>
</dbReference>
<reference evidence="15 16" key="1">
    <citation type="submission" date="2019-07" db="EMBL/GenBank/DDBJ databases">
        <authorList>
            <person name="Yang M."/>
            <person name="Zhao D."/>
            <person name="Xiang H."/>
        </authorList>
    </citation>
    <scope>NUCLEOTIDE SEQUENCE [LARGE SCALE GENOMIC DNA]</scope>
    <source>
        <strain evidence="15 16">IM1326</strain>
    </source>
</reference>
<dbReference type="CDD" id="cd02801">
    <property type="entry name" value="DUS_like_FMN"/>
    <property type="match status" value="1"/>
</dbReference>
<evidence type="ECO:0000256" key="6">
    <source>
        <dbReference type="ARBA" id="ARBA00022857"/>
    </source>
</evidence>
<keyword evidence="13" id="KW-0547">Nucleotide-binding</keyword>
<evidence type="ECO:0000256" key="7">
    <source>
        <dbReference type="ARBA" id="ARBA00022884"/>
    </source>
</evidence>
<evidence type="ECO:0000313" key="16">
    <source>
        <dbReference type="Proteomes" id="UP000320359"/>
    </source>
</evidence>
<comment type="cofactor">
    <cofactor evidence="1 10 11 13">
        <name>FMN</name>
        <dbReference type="ChEBI" id="CHEBI:58210"/>
    </cofactor>
</comment>
<dbReference type="EMBL" id="VJWL01000005">
    <property type="protein sequence ID" value="TRW47906.1"/>
    <property type="molecule type" value="Genomic_DNA"/>
</dbReference>
<evidence type="ECO:0000256" key="5">
    <source>
        <dbReference type="ARBA" id="ARBA00022694"/>
    </source>
</evidence>
<dbReference type="AlphaFoldDB" id="A0A552WYZ6"/>
<evidence type="ECO:0000256" key="2">
    <source>
        <dbReference type="ARBA" id="ARBA00022555"/>
    </source>
</evidence>
<feature type="binding site" evidence="10 13">
    <location>
        <begin position="200"/>
        <end position="202"/>
    </location>
    <ligand>
        <name>FMN</name>
        <dbReference type="ChEBI" id="CHEBI:58210"/>
    </ligand>
</feature>
<keyword evidence="6 10" id="KW-0521">NADP</keyword>
<proteinExistence type="inferred from homology"/>
<comment type="function">
    <text evidence="9 10">Catalyzes the synthesis of 5,6-dihydrouridine (D), a modified base found in the D-loop of most tRNAs, via the reduction of the C5-C6 double bond in target uridines. Specifically modifies U20 and U20a in tRNAs.</text>
</comment>
<evidence type="ECO:0000256" key="12">
    <source>
        <dbReference type="PIRSR" id="PIRSR006621-1"/>
    </source>
</evidence>
<dbReference type="HAMAP" id="MF_02041">
    <property type="entry name" value="DusA_subfam"/>
    <property type="match status" value="1"/>
</dbReference>
<keyword evidence="8 10" id="KW-0560">Oxidoreductase</keyword>
<dbReference type="RefSeq" id="WP_143236546.1">
    <property type="nucleotide sequence ID" value="NZ_VJWL01000005.1"/>
</dbReference>
<dbReference type="PANTHER" id="PTHR42907">
    <property type="entry name" value="FMN-LINKED OXIDOREDUCTASES SUPERFAMILY PROTEIN"/>
    <property type="match status" value="1"/>
</dbReference>
<dbReference type="EC" id="1.3.1.91" evidence="10"/>
<dbReference type="GO" id="GO:0000049">
    <property type="term" value="F:tRNA binding"/>
    <property type="evidence" value="ECO:0007669"/>
    <property type="project" value="UniProtKB-UniRule"/>
</dbReference>
<dbReference type="GO" id="GO:0102264">
    <property type="term" value="F:tRNA-dihydrouridine20 synthase activity"/>
    <property type="evidence" value="ECO:0007669"/>
    <property type="project" value="UniProtKB-EC"/>
</dbReference>
<feature type="site" description="Interacts with tRNA; defines subfamily-specific binding signature" evidence="10">
    <location>
        <position position="172"/>
    </location>
</feature>
<dbReference type="Proteomes" id="UP000320359">
    <property type="component" value="Unassembled WGS sequence"/>
</dbReference>
<evidence type="ECO:0000256" key="11">
    <source>
        <dbReference type="PIRNR" id="PIRNR006621"/>
    </source>
</evidence>
<comment type="caution">
    <text evidence="15">The sequence shown here is derived from an EMBL/GenBank/DDBJ whole genome shotgun (WGS) entry which is preliminary data.</text>
</comment>
<feature type="site" description="Interacts with tRNA" evidence="10">
    <location>
        <position position="85"/>
    </location>
</feature>
<dbReference type="GO" id="GO:0102266">
    <property type="term" value="F:tRNA-dihydrouridine20a synthase activity"/>
    <property type="evidence" value="ECO:0007669"/>
    <property type="project" value="RHEA"/>
</dbReference>
<evidence type="ECO:0000256" key="8">
    <source>
        <dbReference type="ARBA" id="ARBA00023002"/>
    </source>
</evidence>
<feature type="binding site" evidence="10 13">
    <location>
        <position position="128"/>
    </location>
    <ligand>
        <name>FMN</name>
        <dbReference type="ChEBI" id="CHEBI:58210"/>
    </ligand>
</feature>
<evidence type="ECO:0000313" key="15">
    <source>
        <dbReference type="EMBL" id="TRW47906.1"/>
    </source>
</evidence>
<dbReference type="Gene3D" id="3.20.20.70">
    <property type="entry name" value="Aldolase class I"/>
    <property type="match status" value="1"/>
</dbReference>
<feature type="active site" description="Proton donor" evidence="10 12">
    <location>
        <position position="88"/>
    </location>
</feature>
<evidence type="ECO:0000256" key="13">
    <source>
        <dbReference type="PIRSR" id="PIRSR006621-2"/>
    </source>
</evidence>
<evidence type="ECO:0000259" key="14">
    <source>
        <dbReference type="Pfam" id="PF01207"/>
    </source>
</evidence>
<name>A0A552WYZ6_9GAMM</name>
<evidence type="ECO:0000256" key="10">
    <source>
        <dbReference type="HAMAP-Rule" id="MF_02041"/>
    </source>
</evidence>
<comment type="similarity">
    <text evidence="10">Belongs to the Dus family. DusA subfamily.</text>
</comment>
<keyword evidence="2 10" id="KW-0820">tRNA-binding</keyword>
<feature type="binding site" evidence="10">
    <location>
        <begin position="6"/>
        <end position="8"/>
    </location>
    <ligand>
        <name>FMN</name>
        <dbReference type="ChEBI" id="CHEBI:58210"/>
    </ligand>
</feature>
<evidence type="ECO:0000256" key="1">
    <source>
        <dbReference type="ARBA" id="ARBA00001917"/>
    </source>
</evidence>
<evidence type="ECO:0000256" key="4">
    <source>
        <dbReference type="ARBA" id="ARBA00022643"/>
    </source>
</evidence>
<accession>A0A552WYZ6</accession>
<keyword evidence="5 10" id="KW-0819">tRNA processing</keyword>
<dbReference type="Pfam" id="PF01207">
    <property type="entry name" value="Dus"/>
    <property type="match status" value="1"/>
</dbReference>
<organism evidence="15 16">
    <name type="scientific">Aliidiomarina halalkaliphila</name>
    <dbReference type="NCBI Taxonomy" id="2593535"/>
    <lineage>
        <taxon>Bacteria</taxon>
        <taxon>Pseudomonadati</taxon>
        <taxon>Pseudomonadota</taxon>
        <taxon>Gammaproteobacteria</taxon>
        <taxon>Alteromonadales</taxon>
        <taxon>Idiomarinaceae</taxon>
        <taxon>Aliidiomarina</taxon>
    </lineage>
</organism>
<feature type="site" description="Interacts with tRNA; defines subfamily-specific binding signature" evidence="10">
    <location>
        <position position="290"/>
    </location>
</feature>
<feature type="binding site" evidence="10 13">
    <location>
        <position position="58"/>
    </location>
    <ligand>
        <name>FMN</name>
        <dbReference type="ChEBI" id="CHEBI:58210"/>
    </ligand>
</feature>
<feature type="binding site" evidence="10 13">
    <location>
        <position position="160"/>
    </location>
    <ligand>
        <name>FMN</name>
        <dbReference type="ChEBI" id="CHEBI:58210"/>
    </ligand>
</feature>
<gene>
    <name evidence="10 15" type="primary">dusA</name>
    <name evidence="15" type="ORF">FM042_11250</name>
</gene>
<dbReference type="NCBIfam" id="NF008774">
    <property type="entry name" value="PRK11815.1"/>
    <property type="match status" value="1"/>
</dbReference>
<dbReference type="InterPro" id="IPR001269">
    <property type="entry name" value="DUS_fam"/>
</dbReference>
<feature type="domain" description="DUS-like FMN-binding" evidence="14">
    <location>
        <begin position="4"/>
        <end position="296"/>
    </location>
</feature>
<dbReference type="InterPro" id="IPR013785">
    <property type="entry name" value="Aldolase_TIM"/>
</dbReference>
<comment type="similarity">
    <text evidence="11">Belongs to the dus family.</text>
</comment>
<keyword evidence="3 10" id="KW-0285">Flavoprotein</keyword>
<dbReference type="GO" id="GO:0010181">
    <property type="term" value="F:FMN binding"/>
    <property type="evidence" value="ECO:0007669"/>
    <property type="project" value="UniProtKB-UniRule"/>
</dbReference>
<keyword evidence="16" id="KW-1185">Reference proteome</keyword>
<sequence length="328" mass="36856">MISVAPMLDWTDRHCRFFHRQISQHALLYTEMVTTGAILHGRMDFLAYNEQEHPVALQLGGSDPADLARCARLAQERGYDEINLNVGCPSDRVQNGRFGACLMAEPQLVADCIAAMQDAAPNTPVTVKTRLGIDEHDSYEFLQAFLEPLRSIQCPRVILHARKAWLNGLSPKQNREVPPLNYERVYHAKRDYPDFEIHLNGGVETIEQARAHLSHVDGVMIGRAAYQNPWLLAEVDALVGEGSIAAEKAQVIQTMATYIESHIAQGGRFWHVARHMLGLFQACPGARQWRRHLSQQGPTAVDASPLWEAFAIVERETMRMQERAACVD</sequence>
<dbReference type="Gene3D" id="1.20.120.1460">
    <property type="match status" value="1"/>
</dbReference>
<evidence type="ECO:0000256" key="3">
    <source>
        <dbReference type="ARBA" id="ARBA00022630"/>
    </source>
</evidence>
<dbReference type="SUPFAM" id="SSF51395">
    <property type="entry name" value="FMN-linked oxidoreductases"/>
    <property type="match status" value="1"/>
</dbReference>
<dbReference type="OrthoDB" id="9783413at2"/>
<feature type="site" description="Interacts with tRNA" evidence="10">
    <location>
        <position position="175"/>
    </location>
</feature>
<evidence type="ECO:0000256" key="9">
    <source>
        <dbReference type="ARBA" id="ARBA00058013"/>
    </source>
</evidence>
<dbReference type="GO" id="GO:0050660">
    <property type="term" value="F:flavin adenine dinucleotide binding"/>
    <property type="evidence" value="ECO:0007669"/>
    <property type="project" value="InterPro"/>
</dbReference>
<dbReference type="NCBIfam" id="TIGR00742">
    <property type="entry name" value="yjbN"/>
    <property type="match status" value="1"/>
</dbReference>
<feature type="binding site" evidence="10 13">
    <location>
        <begin position="222"/>
        <end position="223"/>
    </location>
    <ligand>
        <name>FMN</name>
        <dbReference type="ChEBI" id="CHEBI:58210"/>
    </ligand>
</feature>
<comment type="catalytic activity">
    <reaction evidence="10">
        <text>5,6-dihydrouridine(20) in tRNA + NADP(+) = uridine(20) in tRNA + NADPH + H(+)</text>
        <dbReference type="Rhea" id="RHEA:53336"/>
        <dbReference type="Rhea" id="RHEA-COMP:13533"/>
        <dbReference type="Rhea" id="RHEA-COMP:13534"/>
        <dbReference type="ChEBI" id="CHEBI:15378"/>
        <dbReference type="ChEBI" id="CHEBI:57783"/>
        <dbReference type="ChEBI" id="CHEBI:58349"/>
        <dbReference type="ChEBI" id="CHEBI:65315"/>
        <dbReference type="ChEBI" id="CHEBI:74443"/>
        <dbReference type="EC" id="1.3.1.91"/>
    </reaction>
</comment>
<dbReference type="InterPro" id="IPR035587">
    <property type="entry name" value="DUS-like_FMN-bd"/>
</dbReference>
<comment type="catalytic activity">
    <reaction evidence="10">
        <text>5,6-dihydrouridine(20a) in tRNA + NADP(+) = uridine(20a) in tRNA + NADPH + H(+)</text>
        <dbReference type="Rhea" id="RHEA:53344"/>
        <dbReference type="Rhea" id="RHEA-COMP:13535"/>
        <dbReference type="Rhea" id="RHEA-COMP:13536"/>
        <dbReference type="ChEBI" id="CHEBI:15378"/>
        <dbReference type="ChEBI" id="CHEBI:57783"/>
        <dbReference type="ChEBI" id="CHEBI:58349"/>
        <dbReference type="ChEBI" id="CHEBI:65315"/>
        <dbReference type="ChEBI" id="CHEBI:74443"/>
    </reaction>
</comment>
<comment type="catalytic activity">
    <reaction evidence="10">
        <text>5,6-dihydrouridine(20) in tRNA + NAD(+) = uridine(20) in tRNA + NADH + H(+)</text>
        <dbReference type="Rhea" id="RHEA:53340"/>
        <dbReference type="Rhea" id="RHEA-COMP:13533"/>
        <dbReference type="Rhea" id="RHEA-COMP:13534"/>
        <dbReference type="ChEBI" id="CHEBI:15378"/>
        <dbReference type="ChEBI" id="CHEBI:57540"/>
        <dbReference type="ChEBI" id="CHEBI:57945"/>
        <dbReference type="ChEBI" id="CHEBI:65315"/>
        <dbReference type="ChEBI" id="CHEBI:74443"/>
        <dbReference type="EC" id="1.3.1.91"/>
    </reaction>
</comment>
<dbReference type="PANTHER" id="PTHR42907:SF1">
    <property type="entry name" value="FMN-LINKED OXIDOREDUCTASES SUPERFAMILY PROTEIN"/>
    <property type="match status" value="1"/>
</dbReference>